<keyword evidence="10" id="KW-0408">Iron</keyword>
<evidence type="ECO:0000256" key="12">
    <source>
        <dbReference type="ARBA" id="ARBA00023136"/>
    </source>
</evidence>
<evidence type="ECO:0008006" key="15">
    <source>
        <dbReference type="Google" id="ProtNLM"/>
    </source>
</evidence>
<accession>A0ABR3JWI2</accession>
<dbReference type="InterPro" id="IPR001128">
    <property type="entry name" value="Cyt_P450"/>
</dbReference>
<keyword evidence="9" id="KW-0560">Oxidoreductase</keyword>
<gene>
    <name evidence="13" type="ORF">HGRIS_011335</name>
</gene>
<sequence length="213" mass="23909">MVGHETTAGSLNFTLFELARRPQIQARLREEILSHGRDLSYDDLQKLEYLDAVVKEGLRLYPASPMTERVALEDDAIPLSKPVRGMDGRMIRHLRVHKGQVFHIPFTTMHTNPQVWGPDADIFNPSRWLEKGGVPPPNELPHGWSGLVTFCDGPRNCIGWRLAVFEFKVILASLIRSIEFHDTLAVVQQKIAPTLQPVVDGKGGMLPLFVTLA</sequence>
<dbReference type="PANTHER" id="PTHR24305:SF166">
    <property type="entry name" value="CYTOCHROME P450 12A4, MITOCHONDRIAL-RELATED"/>
    <property type="match status" value="1"/>
</dbReference>
<dbReference type="SUPFAM" id="SSF48264">
    <property type="entry name" value="Cytochrome P450"/>
    <property type="match status" value="1"/>
</dbReference>
<evidence type="ECO:0000256" key="2">
    <source>
        <dbReference type="ARBA" id="ARBA00004370"/>
    </source>
</evidence>
<dbReference type="InterPro" id="IPR002401">
    <property type="entry name" value="Cyt_P450_E_grp-I"/>
</dbReference>
<evidence type="ECO:0000313" key="14">
    <source>
        <dbReference type="Proteomes" id="UP001556367"/>
    </source>
</evidence>
<keyword evidence="12" id="KW-0472">Membrane</keyword>
<keyword evidence="7" id="KW-0479">Metal-binding</keyword>
<comment type="cofactor">
    <cofactor evidence="1">
        <name>heme</name>
        <dbReference type="ChEBI" id="CHEBI:30413"/>
    </cofactor>
</comment>
<comment type="subcellular location">
    <subcellularLocation>
        <location evidence="2">Membrane</location>
    </subcellularLocation>
</comment>
<keyword evidence="5" id="KW-0349">Heme</keyword>
<evidence type="ECO:0000256" key="10">
    <source>
        <dbReference type="ARBA" id="ARBA00023004"/>
    </source>
</evidence>
<evidence type="ECO:0000256" key="11">
    <source>
        <dbReference type="ARBA" id="ARBA00023033"/>
    </source>
</evidence>
<name>A0ABR3JWI2_9AGAR</name>
<evidence type="ECO:0000256" key="7">
    <source>
        <dbReference type="ARBA" id="ARBA00022723"/>
    </source>
</evidence>
<dbReference type="Pfam" id="PF00067">
    <property type="entry name" value="p450"/>
    <property type="match status" value="1"/>
</dbReference>
<comment type="pathway">
    <text evidence="3">Secondary metabolite biosynthesis; terpenoid biosynthesis.</text>
</comment>
<dbReference type="PRINTS" id="PR00463">
    <property type="entry name" value="EP450I"/>
</dbReference>
<evidence type="ECO:0000256" key="5">
    <source>
        <dbReference type="ARBA" id="ARBA00022617"/>
    </source>
</evidence>
<organism evidence="13 14">
    <name type="scientific">Hohenbuehelia grisea</name>
    <dbReference type="NCBI Taxonomy" id="104357"/>
    <lineage>
        <taxon>Eukaryota</taxon>
        <taxon>Fungi</taxon>
        <taxon>Dikarya</taxon>
        <taxon>Basidiomycota</taxon>
        <taxon>Agaricomycotina</taxon>
        <taxon>Agaricomycetes</taxon>
        <taxon>Agaricomycetidae</taxon>
        <taxon>Agaricales</taxon>
        <taxon>Pleurotineae</taxon>
        <taxon>Pleurotaceae</taxon>
        <taxon>Hohenbuehelia</taxon>
    </lineage>
</organism>
<dbReference type="Gene3D" id="1.10.630.10">
    <property type="entry name" value="Cytochrome P450"/>
    <property type="match status" value="1"/>
</dbReference>
<keyword evidence="14" id="KW-1185">Reference proteome</keyword>
<dbReference type="PRINTS" id="PR00385">
    <property type="entry name" value="P450"/>
</dbReference>
<dbReference type="EMBL" id="JASNQZ010000002">
    <property type="protein sequence ID" value="KAL0959633.1"/>
    <property type="molecule type" value="Genomic_DNA"/>
</dbReference>
<evidence type="ECO:0000256" key="4">
    <source>
        <dbReference type="ARBA" id="ARBA00010617"/>
    </source>
</evidence>
<keyword evidence="8" id="KW-1133">Transmembrane helix</keyword>
<evidence type="ECO:0000256" key="9">
    <source>
        <dbReference type="ARBA" id="ARBA00023002"/>
    </source>
</evidence>
<reference evidence="14" key="1">
    <citation type="submission" date="2024-06" db="EMBL/GenBank/DDBJ databases">
        <title>Multi-omics analyses provide insights into the biosynthesis of the anticancer antibiotic pleurotin in Hohenbuehelia grisea.</title>
        <authorList>
            <person name="Weaver J.A."/>
            <person name="Alberti F."/>
        </authorList>
    </citation>
    <scope>NUCLEOTIDE SEQUENCE [LARGE SCALE GENOMIC DNA]</scope>
    <source>
        <strain evidence="14">T-177</strain>
    </source>
</reference>
<evidence type="ECO:0000313" key="13">
    <source>
        <dbReference type="EMBL" id="KAL0959633.1"/>
    </source>
</evidence>
<evidence type="ECO:0000256" key="1">
    <source>
        <dbReference type="ARBA" id="ARBA00001971"/>
    </source>
</evidence>
<keyword evidence="11" id="KW-0503">Monooxygenase</keyword>
<evidence type="ECO:0000256" key="8">
    <source>
        <dbReference type="ARBA" id="ARBA00022989"/>
    </source>
</evidence>
<dbReference type="Proteomes" id="UP001556367">
    <property type="component" value="Unassembled WGS sequence"/>
</dbReference>
<comment type="similarity">
    <text evidence="4">Belongs to the cytochrome P450 family.</text>
</comment>
<comment type="caution">
    <text evidence="13">The sequence shown here is derived from an EMBL/GenBank/DDBJ whole genome shotgun (WGS) entry which is preliminary data.</text>
</comment>
<dbReference type="InterPro" id="IPR036396">
    <property type="entry name" value="Cyt_P450_sf"/>
</dbReference>
<dbReference type="InterPro" id="IPR050121">
    <property type="entry name" value="Cytochrome_P450_monoxygenase"/>
</dbReference>
<evidence type="ECO:0000256" key="6">
    <source>
        <dbReference type="ARBA" id="ARBA00022692"/>
    </source>
</evidence>
<evidence type="ECO:0000256" key="3">
    <source>
        <dbReference type="ARBA" id="ARBA00004721"/>
    </source>
</evidence>
<dbReference type="PANTHER" id="PTHR24305">
    <property type="entry name" value="CYTOCHROME P450"/>
    <property type="match status" value="1"/>
</dbReference>
<keyword evidence="6" id="KW-0812">Transmembrane</keyword>
<proteinExistence type="inferred from homology"/>
<protein>
    <recommendedName>
        <fullName evidence="15">Cytochrome P450</fullName>
    </recommendedName>
</protein>